<reference evidence="2" key="1">
    <citation type="journal article" date="2020" name="mSystems">
        <title>Genome- and Community-Level Interaction Insights into Carbon Utilization and Element Cycling Functions of Hydrothermarchaeota in Hydrothermal Sediment.</title>
        <authorList>
            <person name="Zhou Z."/>
            <person name="Liu Y."/>
            <person name="Xu W."/>
            <person name="Pan J."/>
            <person name="Luo Z.H."/>
            <person name="Li M."/>
        </authorList>
    </citation>
    <scope>NUCLEOTIDE SEQUENCE [LARGE SCALE GENOMIC DNA]</scope>
    <source>
        <strain evidence="2">HyVt-456</strain>
    </source>
</reference>
<evidence type="ECO:0000256" key="1">
    <source>
        <dbReference type="SAM" id="Phobius"/>
    </source>
</evidence>
<name>A0A7V1LPP5_CALAY</name>
<organism evidence="2">
    <name type="scientific">Caldithrix abyssi</name>
    <dbReference type="NCBI Taxonomy" id="187145"/>
    <lineage>
        <taxon>Bacteria</taxon>
        <taxon>Pseudomonadati</taxon>
        <taxon>Calditrichota</taxon>
        <taxon>Calditrichia</taxon>
        <taxon>Calditrichales</taxon>
        <taxon>Calditrichaceae</taxon>
        <taxon>Caldithrix</taxon>
    </lineage>
</organism>
<protein>
    <submittedName>
        <fullName evidence="2">TIGR02117 family protein</fullName>
    </submittedName>
</protein>
<dbReference type="InterPro" id="IPR011727">
    <property type="entry name" value="CHP02117"/>
</dbReference>
<keyword evidence="1" id="KW-1133">Transmembrane helix</keyword>
<evidence type="ECO:0000313" key="2">
    <source>
        <dbReference type="EMBL" id="HED11871.1"/>
    </source>
</evidence>
<sequence length="226" mass="26074">MKVLIYRIIGHGLRLAQALVLLLLLYLLAAVIFTLIPVNKNFTPAGEGMEIFIYSSMVHTDIILPLHAPGLREMGIFTRQMADEAYTYAGFGWGDRDFYLYTPAWEDVNLFVALRSLFWPTTSVMHVTMIKGRLEESKSLKSIRINSRQYDRLLNFISRSFRRDDDGRPRPLAGKGYTDRDRFFEANGHYSLFYTCNNWTIEALTEAGIKMPLWSPFAQSVSYHLK</sequence>
<dbReference type="Proteomes" id="UP000886005">
    <property type="component" value="Unassembled WGS sequence"/>
</dbReference>
<dbReference type="AlphaFoldDB" id="A0A7V1LPP5"/>
<accession>A0A7V1LPP5</accession>
<keyword evidence="1" id="KW-0472">Membrane</keyword>
<keyword evidence="1" id="KW-0812">Transmembrane</keyword>
<dbReference type="EMBL" id="DRLD01000407">
    <property type="protein sequence ID" value="HED11871.1"/>
    <property type="molecule type" value="Genomic_DNA"/>
</dbReference>
<dbReference type="NCBIfam" id="TIGR02117">
    <property type="entry name" value="chp_urease_rgn"/>
    <property type="match status" value="1"/>
</dbReference>
<proteinExistence type="predicted"/>
<comment type="caution">
    <text evidence="2">The sequence shown here is derived from an EMBL/GenBank/DDBJ whole genome shotgun (WGS) entry which is preliminary data.</text>
</comment>
<gene>
    <name evidence="2" type="ORF">ENJ10_14370</name>
</gene>
<feature type="transmembrane region" description="Helical" evidence="1">
    <location>
        <begin position="12"/>
        <end position="36"/>
    </location>
</feature>
<dbReference type="Pfam" id="PF09601">
    <property type="entry name" value="DUF2459"/>
    <property type="match status" value="1"/>
</dbReference>